<organism evidence="2 3">
    <name type="scientific">Marinomonas rhodophyticola</name>
    <dbReference type="NCBI Taxonomy" id="2992803"/>
    <lineage>
        <taxon>Bacteria</taxon>
        <taxon>Pseudomonadati</taxon>
        <taxon>Pseudomonadota</taxon>
        <taxon>Gammaproteobacteria</taxon>
        <taxon>Oceanospirillales</taxon>
        <taxon>Oceanospirillaceae</taxon>
        <taxon>Marinomonas</taxon>
    </lineage>
</organism>
<evidence type="ECO:0000313" key="3">
    <source>
        <dbReference type="Proteomes" id="UP001431181"/>
    </source>
</evidence>
<dbReference type="EMBL" id="JAPEUL010000012">
    <property type="protein sequence ID" value="MCW4631450.1"/>
    <property type="molecule type" value="Genomic_DNA"/>
</dbReference>
<keyword evidence="3" id="KW-1185">Reference proteome</keyword>
<dbReference type="InterPro" id="IPR014710">
    <property type="entry name" value="RmlC-like_jellyroll"/>
</dbReference>
<dbReference type="PANTHER" id="PTHR40943:SF1">
    <property type="entry name" value="CYTOPLASMIC PROTEIN"/>
    <property type="match status" value="1"/>
</dbReference>
<reference evidence="2" key="1">
    <citation type="submission" date="2022-11" db="EMBL/GenBank/DDBJ databases">
        <title>Marinomonas sp. nov., isolated from marine algae.</title>
        <authorList>
            <person name="Choi D.G."/>
            <person name="Kim J.M."/>
            <person name="Lee J.K."/>
            <person name="Baek J.H."/>
            <person name="Jeon C.O."/>
        </authorList>
    </citation>
    <scope>NUCLEOTIDE SEQUENCE</scope>
    <source>
        <strain evidence="2">KJ51-3</strain>
    </source>
</reference>
<accession>A0ABT3KLK8</accession>
<dbReference type="InterPro" id="IPR011051">
    <property type="entry name" value="RmlC_Cupin_sf"/>
</dbReference>
<evidence type="ECO:0000259" key="1">
    <source>
        <dbReference type="Pfam" id="PF05899"/>
    </source>
</evidence>
<dbReference type="PANTHER" id="PTHR40943">
    <property type="entry name" value="CYTOPLASMIC PROTEIN-RELATED"/>
    <property type="match status" value="1"/>
</dbReference>
<proteinExistence type="predicted"/>
<sequence length="118" mass="13212">MNSIDLSSIELMPWGTISDLGANKIEGDCIIKGAVVYGAPDSAVCCAYFSCTKGEFDMEYPFHEHAVVVEGEVTLTLLDTGEEKTYKKGDAWFFEKGTKLKWVIHSEHFVKHYLSIIE</sequence>
<evidence type="ECO:0000313" key="2">
    <source>
        <dbReference type="EMBL" id="MCW4631450.1"/>
    </source>
</evidence>
<comment type="caution">
    <text evidence="2">The sequence shown here is derived from an EMBL/GenBank/DDBJ whole genome shotgun (WGS) entry which is preliminary data.</text>
</comment>
<dbReference type="Proteomes" id="UP001431181">
    <property type="component" value="Unassembled WGS sequence"/>
</dbReference>
<name>A0ABT3KLK8_9GAMM</name>
<dbReference type="RefSeq" id="WP_265220782.1">
    <property type="nucleotide sequence ID" value="NZ_JAPEUL010000012.1"/>
</dbReference>
<dbReference type="InterPro" id="IPR008579">
    <property type="entry name" value="UGlyAH_Cupin_dom"/>
</dbReference>
<dbReference type="SUPFAM" id="SSF51182">
    <property type="entry name" value="RmlC-like cupins"/>
    <property type="match status" value="1"/>
</dbReference>
<protein>
    <submittedName>
        <fullName evidence="2">Cupin domain-containing protein</fullName>
    </submittedName>
</protein>
<feature type="domain" description="(S)-ureidoglycine aminohydrolase cupin" evidence="1">
    <location>
        <begin position="40"/>
        <end position="113"/>
    </location>
</feature>
<dbReference type="Gene3D" id="2.60.120.10">
    <property type="entry name" value="Jelly Rolls"/>
    <property type="match status" value="1"/>
</dbReference>
<gene>
    <name evidence="2" type="ORF">ONZ52_22095</name>
</gene>
<dbReference type="Pfam" id="PF05899">
    <property type="entry name" value="Cupin_3"/>
    <property type="match status" value="1"/>
</dbReference>